<evidence type="ECO:0000256" key="1">
    <source>
        <dbReference type="ARBA" id="ARBA00023125"/>
    </source>
</evidence>
<gene>
    <name evidence="5" type="ORF">E1288_44115</name>
</gene>
<evidence type="ECO:0000313" key="5">
    <source>
        <dbReference type="EMBL" id="TDD34651.1"/>
    </source>
</evidence>
<dbReference type="InterPro" id="IPR006164">
    <property type="entry name" value="DNA_bd_Ku70/Ku80"/>
</dbReference>
<evidence type="ECO:0000256" key="3">
    <source>
        <dbReference type="SAM" id="MobiDB-lite"/>
    </source>
</evidence>
<reference evidence="5 6" key="1">
    <citation type="submission" date="2019-03" db="EMBL/GenBank/DDBJ databases">
        <title>Draft genome sequences of novel Actinobacteria.</title>
        <authorList>
            <person name="Sahin N."/>
            <person name="Ay H."/>
            <person name="Saygin H."/>
        </authorList>
    </citation>
    <scope>NUCLEOTIDE SEQUENCE [LARGE SCALE GENOMIC DNA]</scope>
    <source>
        <strain evidence="5 6">7K502</strain>
    </source>
</reference>
<dbReference type="GO" id="GO:0006303">
    <property type="term" value="P:double-strand break repair via nonhomologous end joining"/>
    <property type="evidence" value="ECO:0007669"/>
    <property type="project" value="InterPro"/>
</dbReference>
<dbReference type="Pfam" id="PF02735">
    <property type="entry name" value="Ku"/>
    <property type="match status" value="1"/>
</dbReference>
<sequence>MTLGLVTIPCTLHRATRDRSVTFHQVHTCGGRIRYRKFCERESREVPPGEISSAYDYAGRLVELTDEDFVNLPLTSARRLEVQQFVPIKQVDPVAVGRAYYVHPEPLAEGAYALLRDVLAETDRAALGTLALRGRERLTMLRQEGSLLVAHLLYWPDEINPASDHVPPAGAAPQPAERQMARTLVEAMSGDLHPEQWRDRYRDAIEARIEDKLAGRPSEAEAVAEPVSDLEAALRKSIHEARTGRKRPTS</sequence>
<dbReference type="PANTHER" id="PTHR41251">
    <property type="entry name" value="NON-HOMOLOGOUS END JOINING PROTEIN KU"/>
    <property type="match status" value="1"/>
</dbReference>
<evidence type="ECO:0000259" key="4">
    <source>
        <dbReference type="SMART" id="SM00559"/>
    </source>
</evidence>
<dbReference type="InterPro" id="IPR016194">
    <property type="entry name" value="SPOC-like_C_dom_sf"/>
</dbReference>
<protein>
    <submittedName>
        <fullName evidence="5">Ku protein</fullName>
    </submittedName>
</protein>
<dbReference type="SMART" id="SM00559">
    <property type="entry name" value="Ku78"/>
    <property type="match status" value="1"/>
</dbReference>
<keyword evidence="1" id="KW-0238">DNA-binding</keyword>
<proteinExistence type="predicted"/>
<dbReference type="Gene3D" id="2.40.290.10">
    <property type="match status" value="1"/>
</dbReference>
<dbReference type="Proteomes" id="UP000294947">
    <property type="component" value="Unassembled WGS sequence"/>
</dbReference>
<accession>A0A4R4XT03</accession>
<evidence type="ECO:0000313" key="6">
    <source>
        <dbReference type="Proteomes" id="UP000294947"/>
    </source>
</evidence>
<dbReference type="PIRSF" id="PIRSF006493">
    <property type="entry name" value="Prok_Ku"/>
    <property type="match status" value="1"/>
</dbReference>
<dbReference type="OrthoDB" id="9795084at2"/>
<name>A0A4R4XT03_9PSEU</name>
<dbReference type="GO" id="GO:0006310">
    <property type="term" value="P:DNA recombination"/>
    <property type="evidence" value="ECO:0007669"/>
    <property type="project" value="UniProtKB-KW"/>
</dbReference>
<keyword evidence="6" id="KW-1185">Reference proteome</keyword>
<dbReference type="EMBL" id="SMKW01000139">
    <property type="protein sequence ID" value="TDD34651.1"/>
    <property type="molecule type" value="Genomic_DNA"/>
</dbReference>
<keyword evidence="2" id="KW-0233">DNA recombination</keyword>
<comment type="caution">
    <text evidence="5">The sequence shown here is derived from an EMBL/GenBank/DDBJ whole genome shotgun (WGS) entry which is preliminary data.</text>
</comment>
<feature type="compositionally biased region" description="Basic and acidic residues" evidence="3">
    <location>
        <begin position="232"/>
        <end position="243"/>
    </location>
</feature>
<dbReference type="RefSeq" id="WP_132495027.1">
    <property type="nucleotide sequence ID" value="NZ_SMKW01000139.1"/>
</dbReference>
<dbReference type="PANTHER" id="PTHR41251:SF1">
    <property type="entry name" value="NON-HOMOLOGOUS END JOINING PROTEIN KU"/>
    <property type="match status" value="1"/>
</dbReference>
<feature type="region of interest" description="Disordered" evidence="3">
    <location>
        <begin position="212"/>
        <end position="250"/>
    </location>
</feature>
<organism evidence="5 6">
    <name type="scientific">Saccharopolyspora elongata</name>
    <dbReference type="NCBI Taxonomy" id="2530387"/>
    <lineage>
        <taxon>Bacteria</taxon>
        <taxon>Bacillati</taxon>
        <taxon>Actinomycetota</taxon>
        <taxon>Actinomycetes</taxon>
        <taxon>Pseudonocardiales</taxon>
        <taxon>Pseudonocardiaceae</taxon>
        <taxon>Saccharopolyspora</taxon>
    </lineage>
</organism>
<dbReference type="GO" id="GO:0003690">
    <property type="term" value="F:double-stranded DNA binding"/>
    <property type="evidence" value="ECO:0007669"/>
    <property type="project" value="TreeGrafter"/>
</dbReference>
<dbReference type="SUPFAM" id="SSF100939">
    <property type="entry name" value="SPOC domain-like"/>
    <property type="match status" value="1"/>
</dbReference>
<feature type="domain" description="Ku" evidence="4">
    <location>
        <begin position="43"/>
        <end position="171"/>
    </location>
</feature>
<dbReference type="AlphaFoldDB" id="A0A4R4XT03"/>
<evidence type="ECO:0000256" key="2">
    <source>
        <dbReference type="ARBA" id="ARBA00023172"/>
    </source>
</evidence>
<dbReference type="InterPro" id="IPR009187">
    <property type="entry name" value="Prok_Ku"/>
</dbReference>